<dbReference type="PROSITE" id="PS00086">
    <property type="entry name" value="CYTOCHROME_P450"/>
    <property type="match status" value="1"/>
</dbReference>
<dbReference type="InterPro" id="IPR002397">
    <property type="entry name" value="Cyt_P450_B"/>
</dbReference>
<dbReference type="PANTHER" id="PTHR46696:SF1">
    <property type="entry name" value="CYTOCHROME P450 YJIB-RELATED"/>
    <property type="match status" value="1"/>
</dbReference>
<comment type="similarity">
    <text evidence="1">Belongs to the cytochrome P450 family.</text>
</comment>
<dbReference type="PANTHER" id="PTHR46696">
    <property type="entry name" value="P450, PUTATIVE (EUROFUNG)-RELATED"/>
    <property type="match status" value="1"/>
</dbReference>
<sequence length="404" mass="43680">MSCPFSTTPTLDRLEAPLGIPLERAYPAAINQRYRSIEDPKVVREILRRVEDFSPANALSTAIDLTPAALRILASVKFALPPVLASASGPAHRTVRRIVTGFFTPAKVAAQDGFIRARVKEICGTLQHEYRRGAGVDLAVGLAAVLPPEIMHRLIGIPVPEPSLLKRWSQDSLELFWGWPTEERQLELATSAAEFYAWLRDSVEQGIGRDDGNLYAALHNAGVESGRIRSLGYFLAIAGQETTSMLIQTTLFNALDQGLWPACTDPETGEEKAKEIVSGVLARASSVPTWRRIATADTDIDGESFMKGEQLVLRLSGGALGEAGDDSLAFGFGIHRCLGAGLARLETELVLFEAARALPEIELQPGHRDWIHLLSFQAPTTVPTNAHAGAQTADAASATERNAS</sequence>
<dbReference type="InterPro" id="IPR017972">
    <property type="entry name" value="Cyt_P450_CS"/>
</dbReference>
<comment type="caution">
    <text evidence="2">The sequence shown here is derived from an EMBL/GenBank/DDBJ whole genome shotgun (WGS) entry which is preliminary data.</text>
</comment>
<dbReference type="Proteomes" id="UP001501257">
    <property type="component" value="Unassembled WGS sequence"/>
</dbReference>
<dbReference type="Gene3D" id="1.10.630.10">
    <property type="entry name" value="Cytochrome P450"/>
    <property type="match status" value="1"/>
</dbReference>
<name>A0ABP9TRV5_9MICC</name>
<keyword evidence="3" id="KW-1185">Reference proteome</keyword>
<accession>A0ABP9TRV5</accession>
<evidence type="ECO:0000313" key="3">
    <source>
        <dbReference type="Proteomes" id="UP001501257"/>
    </source>
</evidence>
<dbReference type="EMBL" id="BAABLK010000037">
    <property type="protein sequence ID" value="GAA5228432.1"/>
    <property type="molecule type" value="Genomic_DNA"/>
</dbReference>
<evidence type="ECO:0000313" key="2">
    <source>
        <dbReference type="EMBL" id="GAA5228432.1"/>
    </source>
</evidence>
<gene>
    <name evidence="2" type="ORF">GCM10025778_29660</name>
</gene>
<dbReference type="RefSeq" id="WP_210099479.1">
    <property type="nucleotide sequence ID" value="NZ_BAABLK010000037.1"/>
</dbReference>
<proteinExistence type="inferred from homology"/>
<dbReference type="InterPro" id="IPR036396">
    <property type="entry name" value="Cyt_P450_sf"/>
</dbReference>
<dbReference type="PRINTS" id="PR00359">
    <property type="entry name" value="BP450"/>
</dbReference>
<dbReference type="SUPFAM" id="SSF48264">
    <property type="entry name" value="Cytochrome P450"/>
    <property type="match status" value="1"/>
</dbReference>
<organism evidence="2 3">
    <name type="scientific">Paeniglutamicibacter antarcticus</name>
    <dbReference type="NCBI Taxonomy" id="494023"/>
    <lineage>
        <taxon>Bacteria</taxon>
        <taxon>Bacillati</taxon>
        <taxon>Actinomycetota</taxon>
        <taxon>Actinomycetes</taxon>
        <taxon>Micrococcales</taxon>
        <taxon>Micrococcaceae</taxon>
        <taxon>Paeniglutamicibacter</taxon>
    </lineage>
</organism>
<protein>
    <submittedName>
        <fullName evidence="2">Cytochrome P450</fullName>
    </submittedName>
</protein>
<reference evidence="3" key="1">
    <citation type="journal article" date="2019" name="Int. J. Syst. Evol. Microbiol.">
        <title>The Global Catalogue of Microorganisms (GCM) 10K type strain sequencing project: providing services to taxonomists for standard genome sequencing and annotation.</title>
        <authorList>
            <consortium name="The Broad Institute Genomics Platform"/>
            <consortium name="The Broad Institute Genome Sequencing Center for Infectious Disease"/>
            <person name="Wu L."/>
            <person name="Ma J."/>
        </authorList>
    </citation>
    <scope>NUCLEOTIDE SEQUENCE [LARGE SCALE GENOMIC DNA]</scope>
    <source>
        <strain evidence="3">JCM 18952</strain>
    </source>
</reference>
<evidence type="ECO:0000256" key="1">
    <source>
        <dbReference type="ARBA" id="ARBA00010617"/>
    </source>
</evidence>